<evidence type="ECO:0000313" key="3">
    <source>
        <dbReference type="Proteomes" id="UP000184280"/>
    </source>
</evidence>
<evidence type="ECO:0000259" key="1">
    <source>
        <dbReference type="PROSITE" id="PS50075"/>
    </source>
</evidence>
<dbReference type="InterPro" id="IPR009081">
    <property type="entry name" value="PP-bd_ACP"/>
</dbReference>
<name>A0A1M7FMT5_XYLRU</name>
<dbReference type="OrthoDB" id="675004at2"/>
<protein>
    <submittedName>
        <fullName evidence="2">Acyl carrier protein</fullName>
    </submittedName>
</protein>
<dbReference type="AlphaFoldDB" id="A0A1M7FMT5"/>
<dbReference type="SUPFAM" id="SSF47336">
    <property type="entry name" value="ACP-like"/>
    <property type="match status" value="1"/>
</dbReference>
<organism evidence="2 3">
    <name type="scientific">Xylanibacter ruminicola</name>
    <name type="common">Prevotella ruminicola</name>
    <dbReference type="NCBI Taxonomy" id="839"/>
    <lineage>
        <taxon>Bacteria</taxon>
        <taxon>Pseudomonadati</taxon>
        <taxon>Bacteroidota</taxon>
        <taxon>Bacteroidia</taxon>
        <taxon>Bacteroidales</taxon>
        <taxon>Prevotellaceae</taxon>
        <taxon>Xylanibacter</taxon>
    </lineage>
</organism>
<accession>A0A1M7FMT5</accession>
<reference evidence="2 3" key="1">
    <citation type="submission" date="2016-11" db="EMBL/GenBank/DDBJ databases">
        <authorList>
            <person name="Jaros S."/>
            <person name="Januszkiewicz K."/>
            <person name="Wedrychowicz H."/>
        </authorList>
    </citation>
    <scope>NUCLEOTIDE SEQUENCE [LARGE SCALE GENOMIC DNA]</scope>
    <source>
        <strain evidence="2 3">BPI-34</strain>
    </source>
</reference>
<gene>
    <name evidence="2" type="ORF">SAMN04488494_1200</name>
</gene>
<dbReference type="PROSITE" id="PS50075">
    <property type="entry name" value="CARRIER"/>
    <property type="match status" value="1"/>
</dbReference>
<dbReference type="RefSeq" id="WP_073043641.1">
    <property type="nucleotide sequence ID" value="NZ_FRCJ01000002.1"/>
</dbReference>
<proteinExistence type="predicted"/>
<evidence type="ECO:0000313" key="2">
    <source>
        <dbReference type="EMBL" id="SHM04957.1"/>
    </source>
</evidence>
<dbReference type="InterPro" id="IPR036736">
    <property type="entry name" value="ACP-like_sf"/>
</dbReference>
<feature type="domain" description="Carrier" evidence="1">
    <location>
        <begin position="1"/>
        <end position="76"/>
    </location>
</feature>
<dbReference type="EMBL" id="FRCJ01000002">
    <property type="protein sequence ID" value="SHM04957.1"/>
    <property type="molecule type" value="Genomic_DNA"/>
</dbReference>
<dbReference type="Gene3D" id="1.10.1200.10">
    <property type="entry name" value="ACP-like"/>
    <property type="match status" value="1"/>
</dbReference>
<sequence length="77" mass="8846">MEINEFIKNFADQFDDTDASEITAETNFRDLEEWSSMIGLSVLNMSEKKYGVTLTFDELKSANTVQELFDVIANKQK</sequence>
<dbReference type="Pfam" id="PF00550">
    <property type="entry name" value="PP-binding"/>
    <property type="match status" value="1"/>
</dbReference>
<dbReference type="Proteomes" id="UP000184280">
    <property type="component" value="Unassembled WGS sequence"/>
</dbReference>